<dbReference type="OrthoDB" id="562395at2759"/>
<accession>D8TKJ6</accession>
<dbReference type="KEGG" id="vcn:VOLCADRAFT_87252"/>
<reference evidence="1 2" key="1">
    <citation type="journal article" date="2010" name="Science">
        <title>Genomic analysis of organismal complexity in the multicellular green alga Volvox carteri.</title>
        <authorList>
            <person name="Prochnik S.E."/>
            <person name="Umen J."/>
            <person name="Nedelcu A.M."/>
            <person name="Hallmann A."/>
            <person name="Miller S.M."/>
            <person name="Nishii I."/>
            <person name="Ferris P."/>
            <person name="Kuo A."/>
            <person name="Mitros T."/>
            <person name="Fritz-Laylin L.K."/>
            <person name="Hellsten U."/>
            <person name="Chapman J."/>
            <person name="Simakov O."/>
            <person name="Rensing S.A."/>
            <person name="Terry A."/>
            <person name="Pangilinan J."/>
            <person name="Kapitonov V."/>
            <person name="Jurka J."/>
            <person name="Salamov A."/>
            <person name="Shapiro H."/>
            <person name="Schmutz J."/>
            <person name="Grimwood J."/>
            <person name="Lindquist E."/>
            <person name="Lucas S."/>
            <person name="Grigoriev I.V."/>
            <person name="Schmitt R."/>
            <person name="Kirk D."/>
            <person name="Rokhsar D.S."/>
        </authorList>
    </citation>
    <scope>NUCLEOTIDE SEQUENCE [LARGE SCALE GENOMIC DNA]</scope>
    <source>
        <strain evidence="2">f. Nagariensis / Eve</strain>
    </source>
</reference>
<dbReference type="EMBL" id="GL378325">
    <property type="protein sequence ID" value="EFJ52260.1"/>
    <property type="molecule type" value="Genomic_DNA"/>
</dbReference>
<protein>
    <submittedName>
        <fullName evidence="1">Uncharacterized protein</fullName>
    </submittedName>
</protein>
<dbReference type="RefSeq" id="XP_002947034.1">
    <property type="nucleotide sequence ID" value="XM_002946988.1"/>
</dbReference>
<dbReference type="InParanoid" id="D8TKJ6"/>
<keyword evidence="2" id="KW-1185">Reference proteome</keyword>
<dbReference type="Proteomes" id="UP000001058">
    <property type="component" value="Unassembled WGS sequence"/>
</dbReference>
<proteinExistence type="predicted"/>
<organism evidence="2">
    <name type="scientific">Volvox carteri f. nagariensis</name>
    <dbReference type="NCBI Taxonomy" id="3068"/>
    <lineage>
        <taxon>Eukaryota</taxon>
        <taxon>Viridiplantae</taxon>
        <taxon>Chlorophyta</taxon>
        <taxon>core chlorophytes</taxon>
        <taxon>Chlorophyceae</taxon>
        <taxon>CS clade</taxon>
        <taxon>Chlamydomonadales</taxon>
        <taxon>Volvocaceae</taxon>
        <taxon>Volvox</taxon>
    </lineage>
</organism>
<evidence type="ECO:0000313" key="1">
    <source>
        <dbReference type="EMBL" id="EFJ52260.1"/>
    </source>
</evidence>
<dbReference type="GeneID" id="9619996"/>
<gene>
    <name evidence="1" type="ORF">VOLCADRAFT_87252</name>
</gene>
<name>D8TKJ6_VOLCA</name>
<sequence length="123" mass="12647">MVTIRQALLSVRGEDAMSIAPITVALSELGFQVDAEVGDAFCLLNAEQAAGLTVRQQLALKAAIQAAAAAIPPPGASSALSMTQVTHRSSKLGVQQSVDKFSPIVLPDAAMDVHVTGSHEPAT</sequence>
<evidence type="ECO:0000313" key="2">
    <source>
        <dbReference type="Proteomes" id="UP000001058"/>
    </source>
</evidence>
<dbReference type="AlphaFoldDB" id="D8TKJ6"/>